<protein>
    <submittedName>
        <fullName evidence="1">Uncharacterized protein</fullName>
    </submittedName>
</protein>
<accession>A0A1M4T3C4</accession>
<gene>
    <name evidence="1" type="ORF">SAMN04488522_10171</name>
</gene>
<dbReference type="Proteomes" id="UP000184287">
    <property type="component" value="Unassembled WGS sequence"/>
</dbReference>
<dbReference type="STRING" id="288992.SAMN04488522_10171"/>
<reference evidence="2" key="1">
    <citation type="submission" date="2016-11" db="EMBL/GenBank/DDBJ databases">
        <authorList>
            <person name="Varghese N."/>
            <person name="Submissions S."/>
        </authorList>
    </citation>
    <scope>NUCLEOTIDE SEQUENCE [LARGE SCALE GENOMIC DNA]</scope>
    <source>
        <strain evidence="2">DSM 16990</strain>
    </source>
</reference>
<organism evidence="1 2">
    <name type="scientific">Pedobacter caeni</name>
    <dbReference type="NCBI Taxonomy" id="288992"/>
    <lineage>
        <taxon>Bacteria</taxon>
        <taxon>Pseudomonadati</taxon>
        <taxon>Bacteroidota</taxon>
        <taxon>Sphingobacteriia</taxon>
        <taxon>Sphingobacteriales</taxon>
        <taxon>Sphingobacteriaceae</taxon>
        <taxon>Pedobacter</taxon>
    </lineage>
</organism>
<evidence type="ECO:0000313" key="2">
    <source>
        <dbReference type="Proteomes" id="UP000184287"/>
    </source>
</evidence>
<evidence type="ECO:0000313" key="1">
    <source>
        <dbReference type="EMBL" id="SHE39032.1"/>
    </source>
</evidence>
<keyword evidence="2" id="KW-1185">Reference proteome</keyword>
<sequence>MTKYTIMLAVLISTGAYAQRKTPGSFVLQGKILQIKIQIRTQVIIDD</sequence>
<dbReference type="AlphaFoldDB" id="A0A1M4T3C4"/>
<proteinExistence type="predicted"/>
<dbReference type="EMBL" id="FQUQ01000001">
    <property type="protein sequence ID" value="SHE39032.1"/>
    <property type="molecule type" value="Genomic_DNA"/>
</dbReference>
<name>A0A1M4T3C4_9SPHI</name>